<gene>
    <name evidence="1" type="ORF">HCU73_09880</name>
</gene>
<name>A0A7X6GYW9_9RHOB</name>
<protein>
    <submittedName>
        <fullName evidence="1">Uncharacterized protein</fullName>
    </submittedName>
</protein>
<accession>A0A7X6GYW9</accession>
<reference evidence="1 2" key="1">
    <citation type="submission" date="2020-04" db="EMBL/GenBank/DDBJ databases">
        <authorList>
            <person name="Yoon J."/>
        </authorList>
    </citation>
    <scope>NUCLEOTIDE SEQUENCE [LARGE SCALE GENOMIC DNA]</scope>
    <source>
        <strain evidence="1 2">KMU-115</strain>
    </source>
</reference>
<dbReference type="RefSeq" id="WP_168623299.1">
    <property type="nucleotide sequence ID" value="NZ_JAAZQQ010000003.1"/>
</dbReference>
<dbReference type="EMBL" id="JAAZQQ010000003">
    <property type="protein sequence ID" value="NKX44898.1"/>
    <property type="molecule type" value="Genomic_DNA"/>
</dbReference>
<organism evidence="1 2">
    <name type="scientific">Roseicyclus persicicus</name>
    <dbReference type="NCBI Taxonomy" id="2650661"/>
    <lineage>
        <taxon>Bacteria</taxon>
        <taxon>Pseudomonadati</taxon>
        <taxon>Pseudomonadota</taxon>
        <taxon>Alphaproteobacteria</taxon>
        <taxon>Rhodobacterales</taxon>
        <taxon>Roseobacteraceae</taxon>
        <taxon>Roseicyclus</taxon>
    </lineage>
</organism>
<sequence length="230" mass="23799">MVGAFRSVDRRRRIGFDWMLIAAALVAGALLAGTVIRSGTVGQVAQFGTQVGGLRSLGPNERLVVFEDMSSGAGAGWSGGRRDAAHVGLGAIWLADPPHAPLTREIALPEGTVRAVLSLDLIAIDAWAREGLELRVNGAPVLRQRFGPDAPATETIAAEHVTLRGRLAPPQALGFDPAQAEQRLSVAVAVTTPGATISLAIHPLPADGAADGPAPTWAVDNLIVVAESLP</sequence>
<dbReference type="Proteomes" id="UP000526408">
    <property type="component" value="Unassembled WGS sequence"/>
</dbReference>
<dbReference type="AlphaFoldDB" id="A0A7X6GYW9"/>
<comment type="caution">
    <text evidence="1">The sequence shown here is derived from an EMBL/GenBank/DDBJ whole genome shotgun (WGS) entry which is preliminary data.</text>
</comment>
<keyword evidence="2" id="KW-1185">Reference proteome</keyword>
<evidence type="ECO:0000313" key="1">
    <source>
        <dbReference type="EMBL" id="NKX44898.1"/>
    </source>
</evidence>
<proteinExistence type="predicted"/>
<evidence type="ECO:0000313" key="2">
    <source>
        <dbReference type="Proteomes" id="UP000526408"/>
    </source>
</evidence>